<accession>A0ABQ2UUT4</accession>
<evidence type="ECO:0000259" key="1">
    <source>
        <dbReference type="PROSITE" id="PS50943"/>
    </source>
</evidence>
<sequence length="288" mass="32000">MARSDDAQHDLDDLGALLRTQRKRAGLTGVEAARRAGFTQSKLSRIETGLLLPSPDDVRRLAAGLGMEADASARALELIDRLQDEHAARRVVLRRGVITEHTALLAKFGNAGYVVAADPVVVPDWLRTRDYLLAAAGPLSERNTEAATALLRRRQQMMATPGFRFEFYVFASALGTRVGSSRIMAEQTWELATISDRYPNVVLRVIHHKSELTPVLPHGFEVHDDRQAVLTLVPGVVVITSDNDVQPFRHIVSSLRKCAMNAEQSRAYLEHFSRAYDMDRQTGEKYAS</sequence>
<dbReference type="InterPro" id="IPR043917">
    <property type="entry name" value="DUF5753"/>
</dbReference>
<dbReference type="InterPro" id="IPR001387">
    <property type="entry name" value="Cro/C1-type_HTH"/>
</dbReference>
<reference evidence="3" key="1">
    <citation type="journal article" date="2019" name="Int. J. Syst. Evol. Microbiol.">
        <title>The Global Catalogue of Microorganisms (GCM) 10K type strain sequencing project: providing services to taxonomists for standard genome sequencing and annotation.</title>
        <authorList>
            <consortium name="The Broad Institute Genomics Platform"/>
            <consortium name="The Broad Institute Genome Sequencing Center for Infectious Disease"/>
            <person name="Wu L."/>
            <person name="Ma J."/>
        </authorList>
    </citation>
    <scope>NUCLEOTIDE SEQUENCE [LARGE SCALE GENOMIC DNA]</scope>
    <source>
        <strain evidence="3">JCM 3296</strain>
    </source>
</reference>
<dbReference type="PROSITE" id="PS50943">
    <property type="entry name" value="HTH_CROC1"/>
    <property type="match status" value="1"/>
</dbReference>
<protein>
    <submittedName>
        <fullName evidence="2">Transcriptional regulator</fullName>
    </submittedName>
</protein>
<evidence type="ECO:0000313" key="2">
    <source>
        <dbReference type="EMBL" id="GGU51164.1"/>
    </source>
</evidence>
<name>A0ABQ2UUT4_9PSEU</name>
<evidence type="ECO:0000313" key="3">
    <source>
        <dbReference type="Proteomes" id="UP000649573"/>
    </source>
</evidence>
<organism evidence="2 3">
    <name type="scientific">Lentzea flava</name>
    <dbReference type="NCBI Taxonomy" id="103732"/>
    <lineage>
        <taxon>Bacteria</taxon>
        <taxon>Bacillati</taxon>
        <taxon>Actinomycetota</taxon>
        <taxon>Actinomycetes</taxon>
        <taxon>Pseudonocardiales</taxon>
        <taxon>Pseudonocardiaceae</taxon>
        <taxon>Lentzea</taxon>
    </lineage>
</organism>
<dbReference type="CDD" id="cd00093">
    <property type="entry name" value="HTH_XRE"/>
    <property type="match status" value="1"/>
</dbReference>
<dbReference type="EMBL" id="BMRE01000023">
    <property type="protein sequence ID" value="GGU51164.1"/>
    <property type="molecule type" value="Genomic_DNA"/>
</dbReference>
<feature type="domain" description="HTH cro/C1-type" evidence="1">
    <location>
        <begin position="18"/>
        <end position="72"/>
    </location>
</feature>
<dbReference type="Pfam" id="PF19054">
    <property type="entry name" value="DUF5753"/>
    <property type="match status" value="1"/>
</dbReference>
<dbReference type="RefSeq" id="WP_189256137.1">
    <property type="nucleotide sequence ID" value="NZ_BMRE01000023.1"/>
</dbReference>
<dbReference type="Gene3D" id="1.10.260.40">
    <property type="entry name" value="lambda repressor-like DNA-binding domains"/>
    <property type="match status" value="1"/>
</dbReference>
<comment type="caution">
    <text evidence="2">The sequence shown here is derived from an EMBL/GenBank/DDBJ whole genome shotgun (WGS) entry which is preliminary data.</text>
</comment>
<dbReference type="SUPFAM" id="SSF47413">
    <property type="entry name" value="lambda repressor-like DNA-binding domains"/>
    <property type="match status" value="1"/>
</dbReference>
<proteinExistence type="predicted"/>
<dbReference type="SMART" id="SM00530">
    <property type="entry name" value="HTH_XRE"/>
    <property type="match status" value="1"/>
</dbReference>
<gene>
    <name evidence="2" type="ORF">GCM10010178_49970</name>
</gene>
<dbReference type="Proteomes" id="UP000649573">
    <property type="component" value="Unassembled WGS sequence"/>
</dbReference>
<dbReference type="Pfam" id="PF13560">
    <property type="entry name" value="HTH_31"/>
    <property type="match status" value="1"/>
</dbReference>
<dbReference type="InterPro" id="IPR010982">
    <property type="entry name" value="Lambda_DNA-bd_dom_sf"/>
</dbReference>
<keyword evidence="3" id="KW-1185">Reference proteome</keyword>